<name>A0A1H0SI55_9ACTN</name>
<sequence>MLATPSGSPACPDADRPRRLAAQLADMIPGAAAVRVSLTNPTQTWPDPHAVARDAAGKPVELGRTTAKVAARWILRVWPQADWTRPHTFDLVTATLTRSDLVAAGRGR</sequence>
<proteinExistence type="predicted"/>
<reference evidence="1 2" key="1">
    <citation type="submission" date="2016-10" db="EMBL/GenBank/DDBJ databases">
        <authorList>
            <person name="de Groot N.N."/>
        </authorList>
    </citation>
    <scope>NUCLEOTIDE SEQUENCE [LARGE SCALE GENOMIC DNA]</scope>
    <source>
        <strain evidence="1 2">CGMCC 4.2022</strain>
    </source>
</reference>
<dbReference type="OrthoDB" id="4230650at2"/>
<dbReference type="AlphaFoldDB" id="A0A1H0SI55"/>
<dbReference type="EMBL" id="FNIE01000028">
    <property type="protein sequence ID" value="SDP41434.1"/>
    <property type="molecule type" value="Genomic_DNA"/>
</dbReference>
<keyword evidence="2" id="KW-1185">Reference proteome</keyword>
<evidence type="ECO:0000313" key="2">
    <source>
        <dbReference type="Proteomes" id="UP000199341"/>
    </source>
</evidence>
<accession>A0A1H0SI55</accession>
<evidence type="ECO:0000313" key="1">
    <source>
        <dbReference type="EMBL" id="SDP41434.1"/>
    </source>
</evidence>
<dbReference type="Proteomes" id="UP000199341">
    <property type="component" value="Unassembled WGS sequence"/>
</dbReference>
<dbReference type="RefSeq" id="WP_093788737.1">
    <property type="nucleotide sequence ID" value="NZ_FNIE01000028.1"/>
</dbReference>
<organism evidence="1 2">
    <name type="scientific">Actinacidiphila guanduensis</name>
    <dbReference type="NCBI Taxonomy" id="310781"/>
    <lineage>
        <taxon>Bacteria</taxon>
        <taxon>Bacillati</taxon>
        <taxon>Actinomycetota</taxon>
        <taxon>Actinomycetes</taxon>
        <taxon>Kitasatosporales</taxon>
        <taxon>Streptomycetaceae</taxon>
        <taxon>Actinacidiphila</taxon>
    </lineage>
</organism>
<protein>
    <submittedName>
        <fullName evidence="1">Uncharacterized protein</fullName>
    </submittedName>
</protein>
<dbReference type="STRING" id="310781.SAMN05216259_12840"/>
<gene>
    <name evidence="1" type="ORF">SAMN05216259_12840</name>
</gene>